<protein>
    <submittedName>
        <fullName evidence="4">Uncharacterized protein</fullName>
    </submittedName>
</protein>
<keyword evidence="2" id="KW-0812">Transmembrane</keyword>
<name>A0A914QDG3_9BILA</name>
<keyword evidence="2" id="KW-0472">Membrane</keyword>
<dbReference type="AlphaFoldDB" id="A0A914QDG3"/>
<sequence length="198" mass="20106">MIYPFWGFHQFKYQQQHLEMFKSTFLILAVFSTTLFAAPILDGLGGATGGATGGAADPLSSLPAGDLLGGGGSGGLLSSLNLGNILNTLKATDLIHCDKTLKLLRIQVDIGIPLASKPEDNGSGPVLPPLPTGLPVPLPTGLPVPLPTGLPIPLPSGVPNPLPTGLPIPSGNPIDNLPVPSPSIPGPSNPLGGLFGKK</sequence>
<dbReference type="WBParaSite" id="PDA_v2.g29334.t1">
    <property type="protein sequence ID" value="PDA_v2.g29334.t1"/>
    <property type="gene ID" value="PDA_v2.g29334"/>
</dbReference>
<proteinExistence type="predicted"/>
<organism evidence="3 4">
    <name type="scientific">Panagrolaimus davidi</name>
    <dbReference type="NCBI Taxonomy" id="227884"/>
    <lineage>
        <taxon>Eukaryota</taxon>
        <taxon>Metazoa</taxon>
        <taxon>Ecdysozoa</taxon>
        <taxon>Nematoda</taxon>
        <taxon>Chromadorea</taxon>
        <taxon>Rhabditida</taxon>
        <taxon>Tylenchina</taxon>
        <taxon>Panagrolaimomorpha</taxon>
        <taxon>Panagrolaimoidea</taxon>
        <taxon>Panagrolaimidae</taxon>
        <taxon>Panagrolaimus</taxon>
    </lineage>
</organism>
<evidence type="ECO:0000313" key="3">
    <source>
        <dbReference type="Proteomes" id="UP000887578"/>
    </source>
</evidence>
<feature type="transmembrane region" description="Helical" evidence="2">
    <location>
        <begin position="21"/>
        <end position="41"/>
    </location>
</feature>
<feature type="region of interest" description="Disordered" evidence="1">
    <location>
        <begin position="158"/>
        <end position="198"/>
    </location>
</feature>
<evidence type="ECO:0000256" key="1">
    <source>
        <dbReference type="SAM" id="MobiDB-lite"/>
    </source>
</evidence>
<evidence type="ECO:0000256" key="2">
    <source>
        <dbReference type="SAM" id="Phobius"/>
    </source>
</evidence>
<evidence type="ECO:0000313" key="4">
    <source>
        <dbReference type="WBParaSite" id="PDA_v2.g29334.t1"/>
    </source>
</evidence>
<keyword evidence="2" id="KW-1133">Transmembrane helix</keyword>
<accession>A0A914QDG3</accession>
<dbReference type="Proteomes" id="UP000887578">
    <property type="component" value="Unplaced"/>
</dbReference>
<reference evidence="4" key="1">
    <citation type="submission" date="2022-11" db="UniProtKB">
        <authorList>
            <consortium name="WormBaseParasite"/>
        </authorList>
    </citation>
    <scope>IDENTIFICATION</scope>
</reference>
<keyword evidence="3" id="KW-1185">Reference proteome</keyword>
<feature type="compositionally biased region" description="Pro residues" evidence="1">
    <location>
        <begin position="179"/>
        <end position="188"/>
    </location>
</feature>